<dbReference type="OrthoDB" id="5763339at2"/>
<protein>
    <submittedName>
        <fullName evidence="3">Transglycosylase SLT domain protein</fullName>
    </submittedName>
</protein>
<evidence type="ECO:0000256" key="1">
    <source>
        <dbReference type="ARBA" id="ARBA00009387"/>
    </source>
</evidence>
<accession>A0A1Y5S994</accession>
<dbReference type="InterPro" id="IPR008258">
    <property type="entry name" value="Transglycosylase_SLT_dom_1"/>
</dbReference>
<dbReference type="InterPro" id="IPR023346">
    <property type="entry name" value="Lysozyme-like_dom_sf"/>
</dbReference>
<dbReference type="EMBL" id="FWFS01000004">
    <property type="protein sequence ID" value="SLN35085.1"/>
    <property type="molecule type" value="Genomic_DNA"/>
</dbReference>
<dbReference type="RefSeq" id="WP_143267441.1">
    <property type="nucleotide sequence ID" value="NZ_FWFS01000004.1"/>
</dbReference>
<organism evidence="3 4">
    <name type="scientific">Aquimixticola soesokkakensis</name>
    <dbReference type="NCBI Taxonomy" id="1519096"/>
    <lineage>
        <taxon>Bacteria</taxon>
        <taxon>Pseudomonadati</taxon>
        <taxon>Pseudomonadota</taxon>
        <taxon>Alphaproteobacteria</taxon>
        <taxon>Rhodobacterales</taxon>
        <taxon>Paracoccaceae</taxon>
        <taxon>Aquimixticola</taxon>
    </lineage>
</organism>
<dbReference type="SUPFAM" id="SSF53955">
    <property type="entry name" value="Lysozyme-like"/>
    <property type="match status" value="1"/>
</dbReference>
<keyword evidence="4" id="KW-1185">Reference proteome</keyword>
<reference evidence="3 4" key="1">
    <citation type="submission" date="2017-03" db="EMBL/GenBank/DDBJ databases">
        <authorList>
            <person name="Afonso C.L."/>
            <person name="Miller P.J."/>
            <person name="Scott M.A."/>
            <person name="Spackman E."/>
            <person name="Goraichik I."/>
            <person name="Dimitrov K.M."/>
            <person name="Suarez D.L."/>
            <person name="Swayne D.E."/>
        </authorList>
    </citation>
    <scope>NUCLEOTIDE SEQUENCE [LARGE SCALE GENOMIC DNA]</scope>
    <source>
        <strain evidence="3 4">CECT 8620</strain>
    </source>
</reference>
<dbReference type="AlphaFoldDB" id="A0A1Y5S994"/>
<evidence type="ECO:0000313" key="3">
    <source>
        <dbReference type="EMBL" id="SLN35085.1"/>
    </source>
</evidence>
<evidence type="ECO:0000313" key="4">
    <source>
        <dbReference type="Proteomes" id="UP000193862"/>
    </source>
</evidence>
<dbReference type="Pfam" id="PF01464">
    <property type="entry name" value="SLT"/>
    <property type="match status" value="1"/>
</dbReference>
<comment type="similarity">
    <text evidence="1">Belongs to the virb1 family.</text>
</comment>
<proteinExistence type="inferred from homology"/>
<dbReference type="Proteomes" id="UP000193862">
    <property type="component" value="Unassembled WGS sequence"/>
</dbReference>
<feature type="domain" description="Transglycosylase SLT" evidence="2">
    <location>
        <begin position="53"/>
        <end position="121"/>
    </location>
</feature>
<dbReference type="Gene3D" id="1.10.530.10">
    <property type="match status" value="1"/>
</dbReference>
<name>A0A1Y5S994_9RHOB</name>
<evidence type="ECO:0000259" key="2">
    <source>
        <dbReference type="Pfam" id="PF01464"/>
    </source>
</evidence>
<gene>
    <name evidence="3" type="ORF">AQS8620_01187</name>
</gene>
<sequence>MRWDSVPQGPIWTASALAALTDHGASLSEITPKDIADWCPGYESASLDDRAAFWVGLLSTLSKHESTWNPRAVGGGGRWFGLVQIAPATARAYGCNAKTGEALKNGSANLSCAIRIMSTTVARDQVISAGMRGVAADWGPFHSTKKREDMRSWTNAQPYCAAKS</sequence>